<dbReference type="AlphaFoldDB" id="A0A843XGT2"/>
<dbReference type="Proteomes" id="UP000652761">
    <property type="component" value="Unassembled WGS sequence"/>
</dbReference>
<evidence type="ECO:0000313" key="3">
    <source>
        <dbReference type="Proteomes" id="UP000652761"/>
    </source>
</evidence>
<keyword evidence="3" id="KW-1185">Reference proteome</keyword>
<gene>
    <name evidence="2" type="ORF">Taro_051759</name>
</gene>
<reference evidence="2" key="1">
    <citation type="submission" date="2017-07" db="EMBL/GenBank/DDBJ databases">
        <title>Taro Niue Genome Assembly and Annotation.</title>
        <authorList>
            <person name="Atibalentja N."/>
            <person name="Keating K."/>
            <person name="Fields C.J."/>
        </authorList>
    </citation>
    <scope>NUCLEOTIDE SEQUENCE</scope>
    <source>
        <strain evidence="2">Niue_2</strain>
        <tissue evidence="2">Leaf</tissue>
    </source>
</reference>
<proteinExistence type="predicted"/>
<sequence>MDTTTPSSAGLPSQLKGKSTLDTTRSSFTTEGKKHPGYHQVFLHNRRETTPREWNKIKPLDQAFE</sequence>
<accession>A0A843XGT2</accession>
<organism evidence="2 3">
    <name type="scientific">Colocasia esculenta</name>
    <name type="common">Wild taro</name>
    <name type="synonym">Arum esculentum</name>
    <dbReference type="NCBI Taxonomy" id="4460"/>
    <lineage>
        <taxon>Eukaryota</taxon>
        <taxon>Viridiplantae</taxon>
        <taxon>Streptophyta</taxon>
        <taxon>Embryophyta</taxon>
        <taxon>Tracheophyta</taxon>
        <taxon>Spermatophyta</taxon>
        <taxon>Magnoliopsida</taxon>
        <taxon>Liliopsida</taxon>
        <taxon>Araceae</taxon>
        <taxon>Aroideae</taxon>
        <taxon>Colocasieae</taxon>
        <taxon>Colocasia</taxon>
    </lineage>
</organism>
<name>A0A843XGT2_COLES</name>
<feature type="compositionally biased region" description="Basic and acidic residues" evidence="1">
    <location>
        <begin position="45"/>
        <end position="59"/>
    </location>
</feature>
<feature type="region of interest" description="Disordered" evidence="1">
    <location>
        <begin position="1"/>
        <end position="65"/>
    </location>
</feature>
<dbReference type="EMBL" id="NMUH01008427">
    <property type="protein sequence ID" value="MQM18764.1"/>
    <property type="molecule type" value="Genomic_DNA"/>
</dbReference>
<comment type="caution">
    <text evidence="2">The sequence shown here is derived from an EMBL/GenBank/DDBJ whole genome shotgun (WGS) entry which is preliminary data.</text>
</comment>
<evidence type="ECO:0000256" key="1">
    <source>
        <dbReference type="SAM" id="MobiDB-lite"/>
    </source>
</evidence>
<evidence type="ECO:0000313" key="2">
    <source>
        <dbReference type="EMBL" id="MQM18764.1"/>
    </source>
</evidence>
<feature type="compositionally biased region" description="Polar residues" evidence="1">
    <location>
        <begin position="1"/>
        <end position="30"/>
    </location>
</feature>
<protein>
    <submittedName>
        <fullName evidence="2">Uncharacterized protein</fullName>
    </submittedName>
</protein>